<gene>
    <name evidence="1" type="ORF">H9761_13555</name>
</gene>
<accession>A0A9D2NJ64</accession>
<dbReference type="EMBL" id="DWWS01000047">
    <property type="protein sequence ID" value="HJC24709.1"/>
    <property type="molecule type" value="Genomic_DNA"/>
</dbReference>
<name>A0A9D2NJ64_9FIRM</name>
<reference evidence="1" key="2">
    <citation type="submission" date="2021-04" db="EMBL/GenBank/DDBJ databases">
        <authorList>
            <person name="Gilroy R."/>
        </authorList>
    </citation>
    <scope>NUCLEOTIDE SEQUENCE</scope>
    <source>
        <strain evidence="1">USAMLcec2-132</strain>
    </source>
</reference>
<evidence type="ECO:0000313" key="1">
    <source>
        <dbReference type="EMBL" id="HJC24709.1"/>
    </source>
</evidence>
<dbReference type="Proteomes" id="UP000823891">
    <property type="component" value="Unassembled WGS sequence"/>
</dbReference>
<feature type="non-terminal residue" evidence="1">
    <location>
        <position position="1"/>
    </location>
</feature>
<reference evidence="1" key="1">
    <citation type="journal article" date="2021" name="PeerJ">
        <title>Extensive microbial diversity within the chicken gut microbiome revealed by metagenomics and culture.</title>
        <authorList>
            <person name="Gilroy R."/>
            <person name="Ravi A."/>
            <person name="Getino M."/>
            <person name="Pursley I."/>
            <person name="Horton D.L."/>
            <person name="Alikhan N.F."/>
            <person name="Baker D."/>
            <person name="Gharbi K."/>
            <person name="Hall N."/>
            <person name="Watson M."/>
            <person name="Adriaenssens E.M."/>
            <person name="Foster-Nyarko E."/>
            <person name="Jarju S."/>
            <person name="Secka A."/>
            <person name="Antonio M."/>
            <person name="Oren A."/>
            <person name="Chaudhuri R.R."/>
            <person name="La Ragione R."/>
            <person name="Hildebrand F."/>
            <person name="Pallen M.J."/>
        </authorList>
    </citation>
    <scope>NUCLEOTIDE SEQUENCE</scope>
    <source>
        <strain evidence="1">USAMLcec2-132</strain>
    </source>
</reference>
<dbReference type="AlphaFoldDB" id="A0A9D2NJ64"/>
<evidence type="ECO:0000313" key="2">
    <source>
        <dbReference type="Proteomes" id="UP000823891"/>
    </source>
</evidence>
<organism evidence="1 2">
    <name type="scientific">Candidatus Eisenbergiella merdavium</name>
    <dbReference type="NCBI Taxonomy" id="2838551"/>
    <lineage>
        <taxon>Bacteria</taxon>
        <taxon>Bacillati</taxon>
        <taxon>Bacillota</taxon>
        <taxon>Clostridia</taxon>
        <taxon>Lachnospirales</taxon>
        <taxon>Lachnospiraceae</taxon>
        <taxon>Eisenbergiella</taxon>
    </lineage>
</organism>
<protein>
    <submittedName>
        <fullName evidence="1">Uncharacterized protein</fullName>
    </submittedName>
</protein>
<proteinExistence type="predicted"/>
<sequence>AFILSQDQTLLFNLWFRSTLVNLSRFYCLLGCSLPLSIPGTVPLNYSFRIFRVALLFICQGPFALAFEQSRFFSEALRPSSGHPALSGLRAFLSRNGDYLITRCFLSQALFSTFLFC</sequence>
<comment type="caution">
    <text evidence="1">The sequence shown here is derived from an EMBL/GenBank/DDBJ whole genome shotgun (WGS) entry which is preliminary data.</text>
</comment>